<reference evidence="2" key="1">
    <citation type="submission" date="2017-09" db="EMBL/GenBank/DDBJ databases">
        <title>Depth-based differentiation of microbial function through sediment-hosted aquifers and enrichment of novel symbionts in the deep terrestrial subsurface.</title>
        <authorList>
            <person name="Probst A.J."/>
            <person name="Ladd B."/>
            <person name="Jarett J.K."/>
            <person name="Geller-Mcgrath D.E."/>
            <person name="Sieber C.M.K."/>
            <person name="Emerson J.B."/>
            <person name="Anantharaman K."/>
            <person name="Thomas B.C."/>
            <person name="Malmstrom R."/>
            <person name="Stieglmeier M."/>
            <person name="Klingl A."/>
            <person name="Woyke T."/>
            <person name="Ryan C.M."/>
            <person name="Banfield J.F."/>
        </authorList>
    </citation>
    <scope>NUCLEOTIDE SEQUENCE [LARGE SCALE GENOMIC DNA]</scope>
</reference>
<proteinExistence type="predicted"/>
<evidence type="ECO:0000313" key="1">
    <source>
        <dbReference type="EMBL" id="PJB47921.1"/>
    </source>
</evidence>
<comment type="caution">
    <text evidence="1">The sequence shown here is derived from an EMBL/GenBank/DDBJ whole genome shotgun (WGS) entry which is preliminary data.</text>
</comment>
<accession>A0A2M8BVQ6</accession>
<dbReference type="Proteomes" id="UP000231196">
    <property type="component" value="Unassembled WGS sequence"/>
</dbReference>
<dbReference type="EMBL" id="PFUC01000052">
    <property type="protein sequence ID" value="PJB47921.1"/>
    <property type="molecule type" value="Genomic_DNA"/>
</dbReference>
<gene>
    <name evidence="1" type="ORF">CO104_02435</name>
</gene>
<protein>
    <recommendedName>
        <fullName evidence="3">PqqD family protein</fullName>
    </recommendedName>
</protein>
<organism evidence="1 2">
    <name type="scientific">Candidatus Collierbacteria bacterium CG_4_9_14_3_um_filter_43_16</name>
    <dbReference type="NCBI Taxonomy" id="1974532"/>
    <lineage>
        <taxon>Bacteria</taxon>
        <taxon>Candidatus Collieribacteriota</taxon>
    </lineage>
</organism>
<sequence length="97" mass="11595">MPKVQNNNLFEIGCGRNRILYRREREGYCVYLCNQMKFYFLDKISGMLFLNHMNALTRNEVEKEINKTLGYSIEPSTFEKVKKQYLEDLPKELLSTF</sequence>
<evidence type="ECO:0008006" key="3">
    <source>
        <dbReference type="Google" id="ProtNLM"/>
    </source>
</evidence>
<dbReference type="AlphaFoldDB" id="A0A2M8BVQ6"/>
<name>A0A2M8BVQ6_9BACT</name>
<evidence type="ECO:0000313" key="2">
    <source>
        <dbReference type="Proteomes" id="UP000231196"/>
    </source>
</evidence>